<comment type="caution">
    <text evidence="4">The sequence shown here is derived from an EMBL/GenBank/DDBJ whole genome shotgun (WGS) entry which is preliminary data.</text>
</comment>
<dbReference type="Proteomes" id="UP000308092">
    <property type="component" value="Unassembled WGS sequence"/>
</dbReference>
<feature type="signal peptide" evidence="2">
    <location>
        <begin position="1"/>
        <end position="18"/>
    </location>
</feature>
<reference evidence="3 6" key="2">
    <citation type="submission" date="2019-08" db="EMBL/GenBank/DDBJ databases">
        <title>The genome sequence of a newly discovered highly antifungal drug resistant Aspergillus species, Aspergillus tanneri NIH 1004.</title>
        <authorList>
            <person name="Mounaud S."/>
            <person name="Singh I."/>
            <person name="Joardar V."/>
            <person name="Pakala S."/>
            <person name="Pakala S."/>
            <person name="Venepally P."/>
            <person name="Chung J.K."/>
            <person name="Losada L."/>
            <person name="Nierman W.C."/>
        </authorList>
    </citation>
    <scope>NUCLEOTIDE SEQUENCE [LARGE SCALE GENOMIC DNA]</scope>
    <source>
        <strain evidence="3 6">NIH1004</strain>
    </source>
</reference>
<dbReference type="RefSeq" id="XP_033427805.1">
    <property type="nucleotide sequence ID" value="XM_033568999.1"/>
</dbReference>
<keyword evidence="5" id="KW-1185">Reference proteome</keyword>
<accession>A0A4S3JXK7</accession>
<dbReference type="GeneID" id="54327031"/>
<proteinExistence type="predicted"/>
<keyword evidence="2" id="KW-0732">Signal</keyword>
<sequence length="200" mass="20275">MLSSLLLLTPLLASQVLAVQSGVHIAGMEIFKRQSDSEAFVPNTTPGCPDSWPTCGTSGICYNPNEGQTCCPGGKYACPSGSFCLQDPYCCPNGLDPETCAKRYGITLTPSSPEPTETDQPTEPTASVPSPSSSSSASIPVIPRPTSSTSSSPVSSSSAHSTAPTASPSSPLFTGGANAREMIGGAAIVLGGLGFLGNMI</sequence>
<name>A0A4S3JXK7_9EURO</name>
<dbReference type="Proteomes" id="UP000324241">
    <property type="component" value="Unassembled WGS sequence"/>
</dbReference>
<evidence type="ECO:0000313" key="6">
    <source>
        <dbReference type="Proteomes" id="UP000324241"/>
    </source>
</evidence>
<evidence type="ECO:0000256" key="1">
    <source>
        <dbReference type="SAM" id="MobiDB-lite"/>
    </source>
</evidence>
<feature type="region of interest" description="Disordered" evidence="1">
    <location>
        <begin position="106"/>
        <end position="172"/>
    </location>
</feature>
<evidence type="ECO:0000256" key="2">
    <source>
        <dbReference type="SAM" id="SignalP"/>
    </source>
</evidence>
<dbReference type="EMBL" id="QUQM01000003">
    <property type="protein sequence ID" value="KAA8648444.1"/>
    <property type="molecule type" value="Genomic_DNA"/>
</dbReference>
<reference evidence="4 5" key="1">
    <citation type="submission" date="2019-03" db="EMBL/GenBank/DDBJ databases">
        <title>The genome sequence of a newly discovered highly antifungal drug resistant Aspergillus species, Aspergillus tanneri NIH 1004.</title>
        <authorList>
            <person name="Mounaud S."/>
            <person name="Singh I."/>
            <person name="Joardar V."/>
            <person name="Pakala S."/>
            <person name="Pakala S."/>
            <person name="Venepally P."/>
            <person name="Hoover J."/>
            <person name="Nierman W."/>
            <person name="Chung J."/>
            <person name="Losada L."/>
        </authorList>
    </citation>
    <scope>NUCLEOTIDE SEQUENCE [LARGE SCALE GENOMIC DNA]</scope>
    <source>
        <strain evidence="4 5">NIH1004</strain>
    </source>
</reference>
<evidence type="ECO:0000313" key="3">
    <source>
        <dbReference type="EMBL" id="KAA8648444.1"/>
    </source>
</evidence>
<organism evidence="4 5">
    <name type="scientific">Aspergillus tanneri</name>
    <dbReference type="NCBI Taxonomy" id="1220188"/>
    <lineage>
        <taxon>Eukaryota</taxon>
        <taxon>Fungi</taxon>
        <taxon>Dikarya</taxon>
        <taxon>Ascomycota</taxon>
        <taxon>Pezizomycotina</taxon>
        <taxon>Eurotiomycetes</taxon>
        <taxon>Eurotiomycetidae</taxon>
        <taxon>Eurotiales</taxon>
        <taxon>Aspergillaceae</taxon>
        <taxon>Aspergillus</taxon>
        <taxon>Aspergillus subgen. Circumdati</taxon>
    </lineage>
</organism>
<gene>
    <name evidence="3" type="ORF">ATNIH1004_004329</name>
    <name evidence="4" type="ORF">EYZ11_000379</name>
</gene>
<dbReference type="OrthoDB" id="5409186at2759"/>
<evidence type="ECO:0000313" key="5">
    <source>
        <dbReference type="Proteomes" id="UP000308092"/>
    </source>
</evidence>
<dbReference type="EMBL" id="SOSA01000005">
    <property type="protein sequence ID" value="THD00188.1"/>
    <property type="molecule type" value="Genomic_DNA"/>
</dbReference>
<feature type="chain" id="PRO_5036358524" description="Granulins domain-containing protein" evidence="2">
    <location>
        <begin position="19"/>
        <end position="200"/>
    </location>
</feature>
<evidence type="ECO:0000313" key="4">
    <source>
        <dbReference type="EMBL" id="THD00188.1"/>
    </source>
</evidence>
<evidence type="ECO:0008006" key="7">
    <source>
        <dbReference type="Google" id="ProtNLM"/>
    </source>
</evidence>
<protein>
    <recommendedName>
        <fullName evidence="7">Granulins domain-containing protein</fullName>
    </recommendedName>
</protein>
<feature type="compositionally biased region" description="Low complexity" evidence="1">
    <location>
        <begin position="109"/>
        <end position="171"/>
    </location>
</feature>
<dbReference type="AlphaFoldDB" id="A0A4S3JXK7"/>
<dbReference type="VEuPathDB" id="FungiDB:EYZ11_000379"/>